<gene>
    <name evidence="2" type="ORF">BU14_0084s0033</name>
</gene>
<protein>
    <submittedName>
        <fullName evidence="2">Uncharacterized protein</fullName>
    </submittedName>
</protein>
<evidence type="ECO:0000313" key="2">
    <source>
        <dbReference type="EMBL" id="OSX79219.1"/>
    </source>
</evidence>
<evidence type="ECO:0000256" key="1">
    <source>
        <dbReference type="SAM" id="MobiDB-lite"/>
    </source>
</evidence>
<organism evidence="2 3">
    <name type="scientific">Porphyra umbilicalis</name>
    <name type="common">Purple laver</name>
    <name type="synonym">Red alga</name>
    <dbReference type="NCBI Taxonomy" id="2786"/>
    <lineage>
        <taxon>Eukaryota</taxon>
        <taxon>Rhodophyta</taxon>
        <taxon>Bangiophyceae</taxon>
        <taxon>Bangiales</taxon>
        <taxon>Bangiaceae</taxon>
        <taxon>Porphyra</taxon>
    </lineage>
</organism>
<evidence type="ECO:0000313" key="3">
    <source>
        <dbReference type="Proteomes" id="UP000218209"/>
    </source>
</evidence>
<accession>A0A1X6PEC2</accession>
<feature type="region of interest" description="Disordered" evidence="1">
    <location>
        <begin position="85"/>
        <end position="126"/>
    </location>
</feature>
<dbReference type="Proteomes" id="UP000218209">
    <property type="component" value="Unassembled WGS sequence"/>
</dbReference>
<name>A0A1X6PEC2_PORUM</name>
<sequence>MRPLAGPAGGASANPLPLPLVAVAVARPPTEGGASPVAALGLAPIARVLRSLLSPAPPHSAAPAVLHDGDARSVVASAAVAMAEPLRRRRRRPTQCSSASDSPATAAAAAAVDASPPSSASVSGGR</sequence>
<dbReference type="AlphaFoldDB" id="A0A1X6PEC2"/>
<keyword evidence="3" id="KW-1185">Reference proteome</keyword>
<feature type="compositionally biased region" description="Low complexity" evidence="1">
    <location>
        <begin position="97"/>
        <end position="126"/>
    </location>
</feature>
<reference evidence="2 3" key="1">
    <citation type="submission" date="2017-03" db="EMBL/GenBank/DDBJ databases">
        <title>WGS assembly of Porphyra umbilicalis.</title>
        <authorList>
            <person name="Brawley S.H."/>
            <person name="Blouin N.A."/>
            <person name="Ficko-Blean E."/>
            <person name="Wheeler G.L."/>
            <person name="Lohr M."/>
            <person name="Goodson H.V."/>
            <person name="Jenkins J.W."/>
            <person name="Blaby-Haas C.E."/>
            <person name="Helliwell K.E."/>
            <person name="Chan C."/>
            <person name="Marriage T."/>
            <person name="Bhattacharya D."/>
            <person name="Klein A.S."/>
            <person name="Badis Y."/>
            <person name="Brodie J."/>
            <person name="Cao Y."/>
            <person name="Collen J."/>
            <person name="Dittami S.M."/>
            <person name="Gachon C.M."/>
            <person name="Green B.R."/>
            <person name="Karpowicz S."/>
            <person name="Kim J.W."/>
            <person name="Kudahl U."/>
            <person name="Lin S."/>
            <person name="Michel G."/>
            <person name="Mittag M."/>
            <person name="Olson B.J."/>
            <person name="Pangilinan J."/>
            <person name="Peng Y."/>
            <person name="Qiu H."/>
            <person name="Shu S."/>
            <person name="Singer J.T."/>
            <person name="Smith A.G."/>
            <person name="Sprecher B.N."/>
            <person name="Wagner V."/>
            <person name="Wang W."/>
            <person name="Wang Z.-Y."/>
            <person name="Yan J."/>
            <person name="Yarish C."/>
            <person name="Zoeuner-Riek S."/>
            <person name="Zhuang Y."/>
            <person name="Zou Y."/>
            <person name="Lindquist E.A."/>
            <person name="Grimwood J."/>
            <person name="Barry K."/>
            <person name="Rokhsar D.S."/>
            <person name="Schmutz J."/>
            <person name="Stiller J.W."/>
            <person name="Grossman A.R."/>
            <person name="Prochnik S.E."/>
        </authorList>
    </citation>
    <scope>NUCLEOTIDE SEQUENCE [LARGE SCALE GENOMIC DNA]</scope>
    <source>
        <strain evidence="2">4086291</strain>
    </source>
</reference>
<dbReference type="EMBL" id="KV918795">
    <property type="protein sequence ID" value="OSX79219.1"/>
    <property type="molecule type" value="Genomic_DNA"/>
</dbReference>
<proteinExistence type="predicted"/>